<feature type="domain" description="B box-type" evidence="6">
    <location>
        <begin position="127"/>
        <end position="171"/>
    </location>
</feature>
<dbReference type="OMA" id="CGICFNV"/>
<keyword evidence="2 4" id="KW-0863">Zinc-finger</keyword>
<dbReference type="Gene3D" id="3.30.40.10">
    <property type="entry name" value="Zinc/RING finger domain, C3HC4 (zinc finger)"/>
    <property type="match status" value="1"/>
</dbReference>
<reference evidence="8" key="1">
    <citation type="submission" date="2015-09" db="EMBL/GenBank/DDBJ databases">
        <authorList>
            <consortium name="Pathogen Informatics"/>
        </authorList>
    </citation>
    <scope>NUCLEOTIDE SEQUENCE [LARGE SCALE GENOMIC DNA]</scope>
    <source>
        <strain evidence="8">Lake Konstanz</strain>
    </source>
</reference>
<keyword evidence="3" id="KW-0862">Zinc</keyword>
<feature type="domain" description="B box-type" evidence="6">
    <location>
        <begin position="73"/>
        <end position="119"/>
    </location>
</feature>
<protein>
    <submittedName>
        <fullName evidence="7">Zinc finger protein, putative</fullName>
    </submittedName>
</protein>
<dbReference type="PROSITE" id="PS00518">
    <property type="entry name" value="ZF_RING_1"/>
    <property type="match status" value="1"/>
</dbReference>
<evidence type="ECO:0000256" key="1">
    <source>
        <dbReference type="ARBA" id="ARBA00022723"/>
    </source>
</evidence>
<dbReference type="InterPro" id="IPR013083">
    <property type="entry name" value="Znf_RING/FYVE/PHD"/>
</dbReference>
<dbReference type="CDD" id="cd19757">
    <property type="entry name" value="Bbox1"/>
    <property type="match status" value="1"/>
</dbReference>
<dbReference type="PROSITE" id="PS50089">
    <property type="entry name" value="ZF_RING_2"/>
    <property type="match status" value="1"/>
</dbReference>
<dbReference type="OrthoDB" id="6105938at2759"/>
<dbReference type="Gene3D" id="3.30.160.60">
    <property type="entry name" value="Classic Zinc Finger"/>
    <property type="match status" value="1"/>
</dbReference>
<dbReference type="PROSITE" id="PS50119">
    <property type="entry name" value="ZF_BBOX"/>
    <property type="match status" value="2"/>
</dbReference>
<evidence type="ECO:0000313" key="8">
    <source>
        <dbReference type="Proteomes" id="UP000051952"/>
    </source>
</evidence>
<evidence type="ECO:0000256" key="3">
    <source>
        <dbReference type="ARBA" id="ARBA00022833"/>
    </source>
</evidence>
<dbReference type="SMART" id="SM00336">
    <property type="entry name" value="BBOX"/>
    <property type="match status" value="2"/>
</dbReference>
<organism evidence="7 8">
    <name type="scientific">Bodo saltans</name>
    <name type="common">Flagellated protozoan</name>
    <dbReference type="NCBI Taxonomy" id="75058"/>
    <lineage>
        <taxon>Eukaryota</taxon>
        <taxon>Discoba</taxon>
        <taxon>Euglenozoa</taxon>
        <taxon>Kinetoplastea</taxon>
        <taxon>Metakinetoplastina</taxon>
        <taxon>Eubodonida</taxon>
        <taxon>Bodonidae</taxon>
        <taxon>Bodo</taxon>
    </lineage>
</organism>
<evidence type="ECO:0000313" key="7">
    <source>
        <dbReference type="EMBL" id="CUF23916.1"/>
    </source>
</evidence>
<keyword evidence="1" id="KW-0479">Metal-binding</keyword>
<dbReference type="AlphaFoldDB" id="A0A0S4IQV6"/>
<dbReference type="SUPFAM" id="SSF57850">
    <property type="entry name" value="RING/U-box"/>
    <property type="match status" value="1"/>
</dbReference>
<keyword evidence="8" id="KW-1185">Reference proteome</keyword>
<dbReference type="CDD" id="cd19756">
    <property type="entry name" value="Bbox2"/>
    <property type="match status" value="1"/>
</dbReference>
<dbReference type="InterPro" id="IPR000315">
    <property type="entry name" value="Znf_B-box"/>
</dbReference>
<dbReference type="PANTHER" id="PTHR25462">
    <property type="entry name" value="BONUS, ISOFORM C-RELATED"/>
    <property type="match status" value="1"/>
</dbReference>
<dbReference type="InterPro" id="IPR017907">
    <property type="entry name" value="Znf_RING_CS"/>
</dbReference>
<gene>
    <name evidence="7" type="ORF">BSAL_60495</name>
</gene>
<dbReference type="InterPro" id="IPR001841">
    <property type="entry name" value="Znf_RING"/>
</dbReference>
<dbReference type="SUPFAM" id="SSF57845">
    <property type="entry name" value="B-box zinc-binding domain"/>
    <property type="match status" value="1"/>
</dbReference>
<evidence type="ECO:0000256" key="4">
    <source>
        <dbReference type="PROSITE-ProRule" id="PRU00024"/>
    </source>
</evidence>
<proteinExistence type="predicted"/>
<dbReference type="InterPro" id="IPR047153">
    <property type="entry name" value="TRIM45/56/19-like"/>
</dbReference>
<dbReference type="VEuPathDB" id="TriTrypDB:BSAL_60495"/>
<dbReference type="PANTHER" id="PTHR25462:SF296">
    <property type="entry name" value="MEIOTIC P26, ISOFORM F"/>
    <property type="match status" value="1"/>
</dbReference>
<dbReference type="GO" id="GO:0008270">
    <property type="term" value="F:zinc ion binding"/>
    <property type="evidence" value="ECO:0007669"/>
    <property type="project" value="UniProtKB-KW"/>
</dbReference>
<evidence type="ECO:0000259" key="6">
    <source>
        <dbReference type="PROSITE" id="PS50119"/>
    </source>
</evidence>
<dbReference type="Pfam" id="PF00097">
    <property type="entry name" value="zf-C3HC4"/>
    <property type="match status" value="1"/>
</dbReference>
<dbReference type="Proteomes" id="UP000051952">
    <property type="component" value="Unassembled WGS sequence"/>
</dbReference>
<dbReference type="InterPro" id="IPR018957">
    <property type="entry name" value="Znf_C3HC4_RING-type"/>
</dbReference>
<evidence type="ECO:0000256" key="2">
    <source>
        <dbReference type="ARBA" id="ARBA00022771"/>
    </source>
</evidence>
<dbReference type="Pfam" id="PF00643">
    <property type="entry name" value="zf-B_box"/>
    <property type="match status" value="2"/>
</dbReference>
<accession>A0A0S4IQV6</accession>
<sequence>MCFNVLVEPIALSCQHYFCLDCVRSKMERTGNPDGFDCPLCGVSHEKITFRNLPDYVDHGLVNHINNLAKGTDNRATCQWCDEAFATLMCNDCSSVLCADCSIAVHKNAAKRAHQPMPITDHRAVKQVSKKCSVAGHEEYKQEFYCLRCEELCCAYCLQVGPHRAHDNLPINKASNEARVQMGRDLEQLGQNKARIESMAMELNRVNLQYQETYDHVESLVSDRFATFKQQLMQKELEVRKYFAQLRESGDNALVEARNQYLAKLNSINEAGMQYRKLQNGGADYEVLQNRAAMSTFLKLDIPHVSGTGFRLTDLGDMVISGLNLTLDFQSMQNGTDMVYQQHSMLSGPNGHTYAGSVTSSRGVSEQPRMSSVAPPTRYYPGGGGGAGGAPAPLRFTFPLDPDVETSDKGDGILMRCVAVSTGAPVQVGVRCNESFDQLRRAYPEDGGFVTWKIRMEMAMESFVGAVEKTEPGQVPEGFYWKPTRAGTVDGRAGKLTTAVRSLPACKNGDVLKFSYDCNSRMLKVSINGVDRGVILTDLHPHVCACIIFSPGESFTLLYG</sequence>
<dbReference type="EMBL" id="CYKH01000274">
    <property type="protein sequence ID" value="CUF23916.1"/>
    <property type="molecule type" value="Genomic_DNA"/>
</dbReference>
<evidence type="ECO:0000259" key="5">
    <source>
        <dbReference type="PROSITE" id="PS50089"/>
    </source>
</evidence>
<feature type="domain" description="RING-type" evidence="5">
    <location>
        <begin position="1"/>
        <end position="41"/>
    </location>
</feature>
<name>A0A0S4IQV6_BODSA</name>